<feature type="domain" description="Peptidase M20 dimerisation" evidence="6">
    <location>
        <begin position="171"/>
        <end position="255"/>
    </location>
</feature>
<evidence type="ECO:0000259" key="6">
    <source>
        <dbReference type="Pfam" id="PF07687"/>
    </source>
</evidence>
<name>A0A6N7VQQ9_9ACTO</name>
<dbReference type="EMBL" id="VULO01000005">
    <property type="protein sequence ID" value="MSS84067.1"/>
    <property type="molecule type" value="Genomic_DNA"/>
</dbReference>
<comment type="caution">
    <text evidence="7">The sequence shown here is derived from an EMBL/GenBank/DDBJ whole genome shotgun (WGS) entry which is preliminary data.</text>
</comment>
<dbReference type="SUPFAM" id="SSF55031">
    <property type="entry name" value="Bacterial exopeptidase dimerisation domain"/>
    <property type="match status" value="1"/>
</dbReference>
<dbReference type="Gene3D" id="3.40.630.10">
    <property type="entry name" value="Zn peptidases"/>
    <property type="match status" value="1"/>
</dbReference>
<dbReference type="PANTHER" id="PTHR43808">
    <property type="entry name" value="ACETYLORNITHINE DEACETYLASE"/>
    <property type="match status" value="1"/>
</dbReference>
<keyword evidence="4" id="KW-0378">Hydrolase</keyword>
<dbReference type="Pfam" id="PF01546">
    <property type="entry name" value="Peptidase_M20"/>
    <property type="match status" value="1"/>
</dbReference>
<comment type="similarity">
    <text evidence="2">Belongs to the peptidase M20A family.</text>
</comment>
<sequence>MGNLGQSATQITSELVRINSTTGTPGEVEALQWVARIFEANPGYTLSWARDERALVVAPTQHCGKELLLLSGHVDTVVATPDDWSFDPWCGDIVGGMLRGRGASDMKSGVGAQIAAMLEAGPTAPVALALSTREEWGCAGTPDVIEAIEKADIKVGAILVAEPTDGLLLLGHKGPLWLEVTVRGRSAHGSAPHLGENAISKAAALISRAESEMPLREHWRLGKETLNIGIMRGGTMRNVVPDTATIDIDIRTVDPDAQPVIDWWRSQPETADVRVVAHHPPVWTAASDPWVSGLRLKPESEPAAFGTEAAPLGAALNWPPTVIWGPGPRAAMHVVDEAVPVSSIATAAEGYLHAIGSWDRQRSAYSPK</sequence>
<comment type="cofactor">
    <cofactor evidence="1">
        <name>Zn(2+)</name>
        <dbReference type="ChEBI" id="CHEBI:29105"/>
    </cofactor>
</comment>
<dbReference type="RefSeq" id="WP_154544089.1">
    <property type="nucleotide sequence ID" value="NZ_VULO01000005.1"/>
</dbReference>
<dbReference type="GO" id="GO:0046872">
    <property type="term" value="F:metal ion binding"/>
    <property type="evidence" value="ECO:0007669"/>
    <property type="project" value="UniProtKB-KW"/>
</dbReference>
<dbReference type="PROSITE" id="PS00758">
    <property type="entry name" value="ARGE_DAPE_CPG2_1"/>
    <property type="match status" value="1"/>
</dbReference>
<evidence type="ECO:0000256" key="1">
    <source>
        <dbReference type="ARBA" id="ARBA00001947"/>
    </source>
</evidence>
<evidence type="ECO:0000256" key="2">
    <source>
        <dbReference type="ARBA" id="ARBA00006247"/>
    </source>
</evidence>
<dbReference type="PANTHER" id="PTHR43808:SF8">
    <property type="entry name" value="PEPTIDASE M20 DIMERISATION DOMAIN-CONTAINING PROTEIN"/>
    <property type="match status" value="1"/>
</dbReference>
<dbReference type="InterPro" id="IPR036264">
    <property type="entry name" value="Bact_exopeptidase_dim_dom"/>
</dbReference>
<proteinExistence type="inferred from homology"/>
<reference evidence="7 8" key="1">
    <citation type="submission" date="2019-08" db="EMBL/GenBank/DDBJ databases">
        <title>In-depth cultivation of the pig gut microbiome towards novel bacterial diversity and tailored functional studies.</title>
        <authorList>
            <person name="Wylensek D."/>
            <person name="Hitch T.C.A."/>
            <person name="Clavel T."/>
        </authorList>
    </citation>
    <scope>NUCLEOTIDE SEQUENCE [LARGE SCALE GENOMIC DNA]</scope>
    <source>
        <strain evidence="7 8">WB03_NA08</strain>
    </source>
</reference>
<keyword evidence="5" id="KW-0862">Zinc</keyword>
<dbReference type="AlphaFoldDB" id="A0A6N7VQQ9"/>
<evidence type="ECO:0000313" key="8">
    <source>
        <dbReference type="Proteomes" id="UP000470875"/>
    </source>
</evidence>
<dbReference type="Pfam" id="PF07687">
    <property type="entry name" value="M20_dimer"/>
    <property type="match status" value="1"/>
</dbReference>
<accession>A0A6N7VQQ9</accession>
<dbReference type="Gene3D" id="3.30.70.360">
    <property type="match status" value="1"/>
</dbReference>
<evidence type="ECO:0000313" key="7">
    <source>
        <dbReference type="EMBL" id="MSS84067.1"/>
    </source>
</evidence>
<keyword evidence="3" id="KW-0479">Metal-binding</keyword>
<evidence type="ECO:0000256" key="3">
    <source>
        <dbReference type="ARBA" id="ARBA00022723"/>
    </source>
</evidence>
<keyword evidence="8" id="KW-1185">Reference proteome</keyword>
<dbReference type="InterPro" id="IPR001261">
    <property type="entry name" value="ArgE/DapE_CS"/>
</dbReference>
<dbReference type="InterPro" id="IPR050072">
    <property type="entry name" value="Peptidase_M20A"/>
</dbReference>
<dbReference type="GO" id="GO:0016787">
    <property type="term" value="F:hydrolase activity"/>
    <property type="evidence" value="ECO:0007669"/>
    <property type="project" value="UniProtKB-KW"/>
</dbReference>
<evidence type="ECO:0000256" key="4">
    <source>
        <dbReference type="ARBA" id="ARBA00022801"/>
    </source>
</evidence>
<organism evidence="7 8">
    <name type="scientific">Scrofimicrobium canadense</name>
    <dbReference type="NCBI Taxonomy" id="2652290"/>
    <lineage>
        <taxon>Bacteria</taxon>
        <taxon>Bacillati</taxon>
        <taxon>Actinomycetota</taxon>
        <taxon>Actinomycetes</taxon>
        <taxon>Actinomycetales</taxon>
        <taxon>Actinomycetaceae</taxon>
        <taxon>Scrofimicrobium</taxon>
    </lineage>
</organism>
<gene>
    <name evidence="7" type="ORF">FYJ24_04660</name>
</gene>
<evidence type="ECO:0000256" key="5">
    <source>
        <dbReference type="ARBA" id="ARBA00022833"/>
    </source>
</evidence>
<dbReference type="Proteomes" id="UP000470875">
    <property type="component" value="Unassembled WGS sequence"/>
</dbReference>
<protein>
    <submittedName>
        <fullName evidence="7">M20 family metallopeptidase</fullName>
    </submittedName>
</protein>
<dbReference type="InterPro" id="IPR002933">
    <property type="entry name" value="Peptidase_M20"/>
</dbReference>
<dbReference type="InterPro" id="IPR011650">
    <property type="entry name" value="Peptidase_M20_dimer"/>
</dbReference>
<dbReference type="SUPFAM" id="SSF53187">
    <property type="entry name" value="Zn-dependent exopeptidases"/>
    <property type="match status" value="1"/>
</dbReference>